<name>A0A9N9F7G3_9GLOM</name>
<comment type="caution">
    <text evidence="1">The sequence shown here is derived from an EMBL/GenBank/DDBJ whole genome shotgun (WGS) entry which is preliminary data.</text>
</comment>
<proteinExistence type="predicted"/>
<dbReference type="AlphaFoldDB" id="A0A9N9F7G3"/>
<protein>
    <submittedName>
        <fullName evidence="1">13408_t:CDS:1</fullName>
    </submittedName>
</protein>
<evidence type="ECO:0000313" key="1">
    <source>
        <dbReference type="EMBL" id="CAG8514109.1"/>
    </source>
</evidence>
<reference evidence="1" key="1">
    <citation type="submission" date="2021-06" db="EMBL/GenBank/DDBJ databases">
        <authorList>
            <person name="Kallberg Y."/>
            <person name="Tangrot J."/>
            <person name="Rosling A."/>
        </authorList>
    </citation>
    <scope>NUCLEOTIDE SEQUENCE</scope>
    <source>
        <strain evidence="1">IN212</strain>
    </source>
</reference>
<accession>A0A9N9F7G3</accession>
<dbReference type="EMBL" id="CAJVPZ010002499">
    <property type="protein sequence ID" value="CAG8514109.1"/>
    <property type="molecule type" value="Genomic_DNA"/>
</dbReference>
<sequence length="141" mass="16381">MVMKRTFIQRPQEFHIICGPFLEFALESGIASSFEPFDPSLYIPKVLSIFDEIWKTHYDESFNKSKRVFCKEHSIWFLKFTSGTTILSSSRFLEMAHTFLTRNPEKSVKSLYKVGQSISKANTEFYAQGFDKNSVVLKESK</sequence>
<keyword evidence="2" id="KW-1185">Reference proteome</keyword>
<dbReference type="Proteomes" id="UP000789396">
    <property type="component" value="Unassembled WGS sequence"/>
</dbReference>
<gene>
    <name evidence="1" type="ORF">RFULGI_LOCUS3035</name>
</gene>
<organism evidence="1 2">
    <name type="scientific">Racocetra fulgida</name>
    <dbReference type="NCBI Taxonomy" id="60492"/>
    <lineage>
        <taxon>Eukaryota</taxon>
        <taxon>Fungi</taxon>
        <taxon>Fungi incertae sedis</taxon>
        <taxon>Mucoromycota</taxon>
        <taxon>Glomeromycotina</taxon>
        <taxon>Glomeromycetes</taxon>
        <taxon>Diversisporales</taxon>
        <taxon>Gigasporaceae</taxon>
        <taxon>Racocetra</taxon>
    </lineage>
</organism>
<evidence type="ECO:0000313" key="2">
    <source>
        <dbReference type="Proteomes" id="UP000789396"/>
    </source>
</evidence>
<dbReference type="OrthoDB" id="25921at2759"/>